<sequence length="114" mass="12882">MPITAKADVYSFGVMLFEIICCRRRTETNVPDNEAMLVDWVYDCFKANEVNKLVPEDEVDKKKLERVVKVGLWCTQDEPSSRPSMKKVILMLEGTVNIADPPCPTSIVSSQSLE</sequence>
<accession>A0ABR0QNQ3</accession>
<dbReference type="SUPFAM" id="SSF56112">
    <property type="entry name" value="Protein kinase-like (PK-like)"/>
    <property type="match status" value="1"/>
</dbReference>
<name>A0ABR0QNQ3_GOSAR</name>
<dbReference type="InterPro" id="IPR051343">
    <property type="entry name" value="G-type_lectin_kinases/EP1-like"/>
</dbReference>
<comment type="caution">
    <text evidence="3">The sequence shown here is derived from an EMBL/GenBank/DDBJ whole genome shotgun (WGS) entry which is preliminary data.</text>
</comment>
<evidence type="ECO:0000259" key="2">
    <source>
        <dbReference type="Pfam" id="PF07714"/>
    </source>
</evidence>
<dbReference type="PANTHER" id="PTHR47976:SF102">
    <property type="entry name" value="G-TYPE LECTIN S-RECEPTOR-LIKE SERINE_THREONINE-PROTEIN KINASE LECRK3"/>
    <property type="match status" value="1"/>
</dbReference>
<proteinExistence type="predicted"/>
<dbReference type="Pfam" id="PF07714">
    <property type="entry name" value="PK_Tyr_Ser-Thr"/>
    <property type="match status" value="1"/>
</dbReference>
<evidence type="ECO:0000313" key="3">
    <source>
        <dbReference type="EMBL" id="KAK5840473.1"/>
    </source>
</evidence>
<dbReference type="PANTHER" id="PTHR47976">
    <property type="entry name" value="G-TYPE LECTIN S-RECEPTOR-LIKE SERINE/THREONINE-PROTEIN KINASE SD2-5"/>
    <property type="match status" value="1"/>
</dbReference>
<evidence type="ECO:0000256" key="1">
    <source>
        <dbReference type="ARBA" id="ARBA00022729"/>
    </source>
</evidence>
<organism evidence="3 4">
    <name type="scientific">Gossypium arboreum</name>
    <name type="common">Tree cotton</name>
    <name type="synonym">Gossypium nanking</name>
    <dbReference type="NCBI Taxonomy" id="29729"/>
    <lineage>
        <taxon>Eukaryota</taxon>
        <taxon>Viridiplantae</taxon>
        <taxon>Streptophyta</taxon>
        <taxon>Embryophyta</taxon>
        <taxon>Tracheophyta</taxon>
        <taxon>Spermatophyta</taxon>
        <taxon>Magnoliopsida</taxon>
        <taxon>eudicotyledons</taxon>
        <taxon>Gunneridae</taxon>
        <taxon>Pentapetalae</taxon>
        <taxon>rosids</taxon>
        <taxon>malvids</taxon>
        <taxon>Malvales</taxon>
        <taxon>Malvaceae</taxon>
        <taxon>Malvoideae</taxon>
        <taxon>Gossypium</taxon>
    </lineage>
</organism>
<evidence type="ECO:0000313" key="4">
    <source>
        <dbReference type="Proteomes" id="UP001358586"/>
    </source>
</evidence>
<dbReference type="InterPro" id="IPR011009">
    <property type="entry name" value="Kinase-like_dom_sf"/>
</dbReference>
<keyword evidence="4" id="KW-1185">Reference proteome</keyword>
<dbReference type="EMBL" id="JARKNE010000003">
    <property type="protein sequence ID" value="KAK5840473.1"/>
    <property type="molecule type" value="Genomic_DNA"/>
</dbReference>
<keyword evidence="1" id="KW-0732">Signal</keyword>
<dbReference type="Proteomes" id="UP001358586">
    <property type="component" value="Chromosome 3"/>
</dbReference>
<protein>
    <recommendedName>
        <fullName evidence="2">Serine-threonine/tyrosine-protein kinase catalytic domain-containing protein</fullName>
    </recommendedName>
</protein>
<dbReference type="InterPro" id="IPR001245">
    <property type="entry name" value="Ser-Thr/Tyr_kinase_cat_dom"/>
</dbReference>
<feature type="domain" description="Serine-threonine/tyrosine-protein kinase catalytic" evidence="2">
    <location>
        <begin position="3"/>
        <end position="89"/>
    </location>
</feature>
<gene>
    <name evidence="3" type="ORF">PVK06_009374</name>
</gene>
<dbReference type="Gene3D" id="1.10.510.10">
    <property type="entry name" value="Transferase(Phosphotransferase) domain 1"/>
    <property type="match status" value="1"/>
</dbReference>
<reference evidence="3 4" key="1">
    <citation type="submission" date="2023-03" db="EMBL/GenBank/DDBJ databases">
        <title>WGS of Gossypium arboreum.</title>
        <authorList>
            <person name="Yu D."/>
        </authorList>
    </citation>
    <scope>NUCLEOTIDE SEQUENCE [LARGE SCALE GENOMIC DNA]</scope>
    <source>
        <tissue evidence="3">Leaf</tissue>
    </source>
</reference>